<name>A0A1Y1ZVN6_9PLEO</name>
<dbReference type="EMBL" id="MCFA01000034">
    <property type="protein sequence ID" value="ORY14250.1"/>
    <property type="molecule type" value="Genomic_DNA"/>
</dbReference>
<comment type="caution">
    <text evidence="3">The sequence shown here is derived from an EMBL/GenBank/DDBJ whole genome shotgun (WGS) entry which is preliminary data.</text>
</comment>
<evidence type="ECO:0000259" key="2">
    <source>
        <dbReference type="Pfam" id="PF26061"/>
    </source>
</evidence>
<keyword evidence="4" id="KW-1185">Reference proteome</keyword>
<feature type="chain" id="PRO_5010984280" description="DUF8021 domain-containing protein" evidence="1">
    <location>
        <begin position="18"/>
        <end position="259"/>
    </location>
</feature>
<accession>A0A1Y1ZVN6</accession>
<organism evidence="3 4">
    <name type="scientific">Clohesyomyces aquaticus</name>
    <dbReference type="NCBI Taxonomy" id="1231657"/>
    <lineage>
        <taxon>Eukaryota</taxon>
        <taxon>Fungi</taxon>
        <taxon>Dikarya</taxon>
        <taxon>Ascomycota</taxon>
        <taxon>Pezizomycotina</taxon>
        <taxon>Dothideomycetes</taxon>
        <taxon>Pleosporomycetidae</taxon>
        <taxon>Pleosporales</taxon>
        <taxon>Lindgomycetaceae</taxon>
        <taxon>Clohesyomyces</taxon>
    </lineage>
</organism>
<sequence>MLSILLPIASLAALGLSAPLAATCDKTLLRSITDSYISAQTDGKPSALTSIASNLAYFENDKTADITKGILSSALKIDHKRSQHDTTNCSTYTELIITDTKHPYVIGTQMHLTDNQVSKVETIITDKGDWLFNATGTLNWASKEKWDPIPEAKRDTRAVIQAAADAYCDIFHDKTAKVPWGTPCARLEGGSYTGKGTASDSCNVGIPSGVELTNRRYVIDEEYGTVDVFMSFAGIPDTHEFRLEGGKLRYVHTMTVTGK</sequence>
<feature type="signal peptide" evidence="1">
    <location>
        <begin position="1"/>
        <end position="17"/>
    </location>
</feature>
<feature type="domain" description="DUF8021" evidence="2">
    <location>
        <begin position="153"/>
        <end position="255"/>
    </location>
</feature>
<dbReference type="STRING" id="1231657.A0A1Y1ZVN6"/>
<keyword evidence="1" id="KW-0732">Signal</keyword>
<evidence type="ECO:0000256" key="1">
    <source>
        <dbReference type="SAM" id="SignalP"/>
    </source>
</evidence>
<gene>
    <name evidence="3" type="ORF">BCR34DRAFT_560524</name>
</gene>
<protein>
    <recommendedName>
        <fullName evidence="2">DUF8021 domain-containing protein</fullName>
    </recommendedName>
</protein>
<reference evidence="3 4" key="1">
    <citation type="submission" date="2016-07" db="EMBL/GenBank/DDBJ databases">
        <title>Pervasive Adenine N6-methylation of Active Genes in Fungi.</title>
        <authorList>
            <consortium name="DOE Joint Genome Institute"/>
            <person name="Mondo S.J."/>
            <person name="Dannebaum R.O."/>
            <person name="Kuo R.C."/>
            <person name="Labutti K."/>
            <person name="Haridas S."/>
            <person name="Kuo A."/>
            <person name="Salamov A."/>
            <person name="Ahrendt S.R."/>
            <person name="Lipzen A."/>
            <person name="Sullivan W."/>
            <person name="Andreopoulos W.B."/>
            <person name="Clum A."/>
            <person name="Lindquist E."/>
            <person name="Daum C."/>
            <person name="Ramamoorthy G.K."/>
            <person name="Gryganskyi A."/>
            <person name="Culley D."/>
            <person name="Magnuson J.K."/>
            <person name="James T.Y."/>
            <person name="O'Malley M.A."/>
            <person name="Stajich J.E."/>
            <person name="Spatafora J.W."/>
            <person name="Visel A."/>
            <person name="Grigoriev I.V."/>
        </authorList>
    </citation>
    <scope>NUCLEOTIDE SEQUENCE [LARGE SCALE GENOMIC DNA]</scope>
    <source>
        <strain evidence="3 4">CBS 115471</strain>
    </source>
</reference>
<dbReference type="Proteomes" id="UP000193144">
    <property type="component" value="Unassembled WGS sequence"/>
</dbReference>
<dbReference type="InterPro" id="IPR058334">
    <property type="entry name" value="DUF8021"/>
</dbReference>
<dbReference type="Pfam" id="PF26061">
    <property type="entry name" value="DUF8021"/>
    <property type="match status" value="1"/>
</dbReference>
<evidence type="ECO:0000313" key="3">
    <source>
        <dbReference type="EMBL" id="ORY14250.1"/>
    </source>
</evidence>
<dbReference type="AlphaFoldDB" id="A0A1Y1ZVN6"/>
<proteinExistence type="predicted"/>
<dbReference type="OrthoDB" id="3504677at2759"/>
<evidence type="ECO:0000313" key="4">
    <source>
        <dbReference type="Proteomes" id="UP000193144"/>
    </source>
</evidence>